<dbReference type="Proteomes" id="UP000186218">
    <property type="component" value="Unassembled WGS sequence"/>
</dbReference>
<sequence length="61" mass="7216">MSAKKIRVSMSRLTGEARHRTQTPELADKDALRREFGIARRPRGQRRRLTDQIIEQEERRG</sequence>
<gene>
    <name evidence="2" type="ORF">SAMN05445060_3487</name>
</gene>
<evidence type="ECO:0000313" key="3">
    <source>
        <dbReference type="Proteomes" id="UP000186218"/>
    </source>
</evidence>
<name>A0A1N7H3W6_9NOCA</name>
<proteinExistence type="predicted"/>
<reference evidence="2 3" key="1">
    <citation type="submission" date="2017-01" db="EMBL/GenBank/DDBJ databases">
        <authorList>
            <person name="Mah S.A."/>
            <person name="Swanson W.J."/>
            <person name="Moy G.W."/>
            <person name="Vacquier V.D."/>
        </authorList>
    </citation>
    <scope>NUCLEOTIDE SEQUENCE [LARGE SCALE GENOMIC DNA]</scope>
    <source>
        <strain evidence="2 3">CPCC 203464</strain>
    </source>
</reference>
<dbReference type="EMBL" id="FTNT01000011">
    <property type="protein sequence ID" value="SIS19503.1"/>
    <property type="molecule type" value="Genomic_DNA"/>
</dbReference>
<feature type="compositionally biased region" description="Basic and acidic residues" evidence="1">
    <location>
        <begin position="26"/>
        <end position="38"/>
    </location>
</feature>
<protein>
    <submittedName>
        <fullName evidence="2">Uncharacterized protein</fullName>
    </submittedName>
</protein>
<dbReference type="RefSeq" id="WP_076482076.1">
    <property type="nucleotide sequence ID" value="NZ_FTNT01000011.1"/>
</dbReference>
<accession>A0A1N7H3W6</accession>
<evidence type="ECO:0000313" key="2">
    <source>
        <dbReference type="EMBL" id="SIS19503.1"/>
    </source>
</evidence>
<evidence type="ECO:0000256" key="1">
    <source>
        <dbReference type="SAM" id="MobiDB-lite"/>
    </source>
</evidence>
<feature type="region of interest" description="Disordered" evidence="1">
    <location>
        <begin position="1"/>
        <end position="61"/>
    </location>
</feature>
<dbReference type="STRING" id="1344003.SAMN05445060_3487"/>
<keyword evidence="3" id="KW-1185">Reference proteome</keyword>
<dbReference type="AlphaFoldDB" id="A0A1N7H3W6"/>
<organism evidence="2 3">
    <name type="scientific">Williamsia sterculiae</name>
    <dbReference type="NCBI Taxonomy" id="1344003"/>
    <lineage>
        <taxon>Bacteria</taxon>
        <taxon>Bacillati</taxon>
        <taxon>Actinomycetota</taxon>
        <taxon>Actinomycetes</taxon>
        <taxon>Mycobacteriales</taxon>
        <taxon>Nocardiaceae</taxon>
        <taxon>Williamsia</taxon>
    </lineage>
</organism>